<dbReference type="RefSeq" id="WP_144887706.1">
    <property type="nucleotide sequence ID" value="NZ_VLLE01000005.1"/>
</dbReference>
<dbReference type="AlphaFoldDB" id="A0A562SHA9"/>
<evidence type="ECO:0000313" key="1">
    <source>
        <dbReference type="EMBL" id="TWI80649.1"/>
    </source>
</evidence>
<protein>
    <submittedName>
        <fullName evidence="1">Uncharacterized protein</fullName>
    </submittedName>
</protein>
<sequence length="170" mass="19914">MYKWVFIFSFIFFESFVYSGSFVHRLCQSNEELLYSFTLNRSRKSVCLCKEKEGAYLVYRFGTPDKIELQYPEKPDHTSWRSFIFYGEKRFGGKANAGFGDYWLSFENKHVRYRVYETWNDEDGSTAIGVEVTSNGKRIFLKGDTNSKEGTLLRLDDEAKKMVNSADDEL</sequence>
<dbReference type="Proteomes" id="UP000316167">
    <property type="component" value="Unassembled WGS sequence"/>
</dbReference>
<accession>A0A562SHA9</accession>
<dbReference type="EMBL" id="VLLE01000005">
    <property type="protein sequence ID" value="TWI80649.1"/>
    <property type="molecule type" value="Genomic_DNA"/>
</dbReference>
<gene>
    <name evidence="1" type="ORF">IQ13_3328</name>
</gene>
<evidence type="ECO:0000313" key="2">
    <source>
        <dbReference type="Proteomes" id="UP000316167"/>
    </source>
</evidence>
<name>A0A562SHA9_9BACT</name>
<reference evidence="1 2" key="1">
    <citation type="journal article" date="2015" name="Stand. Genomic Sci.">
        <title>Genomic Encyclopedia of Bacterial and Archaeal Type Strains, Phase III: the genomes of soil and plant-associated and newly described type strains.</title>
        <authorList>
            <person name="Whitman W.B."/>
            <person name="Woyke T."/>
            <person name="Klenk H.P."/>
            <person name="Zhou Y."/>
            <person name="Lilburn T.G."/>
            <person name="Beck B.J."/>
            <person name="De Vos P."/>
            <person name="Vandamme P."/>
            <person name="Eisen J.A."/>
            <person name="Garrity G."/>
            <person name="Hugenholtz P."/>
            <person name="Kyrpides N.C."/>
        </authorList>
    </citation>
    <scope>NUCLEOTIDE SEQUENCE [LARGE SCALE GENOMIC DNA]</scope>
    <source>
        <strain evidence="1 2">CGMCC 1.7271</strain>
    </source>
</reference>
<organism evidence="1 2">
    <name type="scientific">Lacibacter cauensis</name>
    <dbReference type="NCBI Taxonomy" id="510947"/>
    <lineage>
        <taxon>Bacteria</taxon>
        <taxon>Pseudomonadati</taxon>
        <taxon>Bacteroidota</taxon>
        <taxon>Chitinophagia</taxon>
        <taxon>Chitinophagales</taxon>
        <taxon>Chitinophagaceae</taxon>
        <taxon>Lacibacter</taxon>
    </lineage>
</organism>
<keyword evidence="2" id="KW-1185">Reference proteome</keyword>
<proteinExistence type="predicted"/>
<dbReference type="OrthoDB" id="673145at2"/>
<comment type="caution">
    <text evidence="1">The sequence shown here is derived from an EMBL/GenBank/DDBJ whole genome shotgun (WGS) entry which is preliminary data.</text>
</comment>